<dbReference type="OrthoDB" id="958025at2"/>
<organism evidence="3 4">
    <name type="scientific">Streptomyces viridochromogenes</name>
    <dbReference type="NCBI Taxonomy" id="1938"/>
    <lineage>
        <taxon>Bacteria</taxon>
        <taxon>Bacillati</taxon>
        <taxon>Actinomycetota</taxon>
        <taxon>Actinomycetes</taxon>
        <taxon>Kitasatosporales</taxon>
        <taxon>Streptomycetaceae</taxon>
        <taxon>Streptomyces</taxon>
    </lineage>
</organism>
<comment type="caution">
    <text evidence="3">The sequence shown here is derived from an EMBL/GenBank/DDBJ whole genome shotgun (WGS) entry which is preliminary data.</text>
</comment>
<evidence type="ECO:0000313" key="4">
    <source>
        <dbReference type="Proteomes" id="UP000037432"/>
    </source>
</evidence>
<accession>A0A0J7ZGG5</accession>
<sequence>MAESILLRFLKGGLIDVNGDDAKLDKIGAAAGELASGLRKSPSKAVAYVLVAVDPEVDADDPVIVEALDALSKHWVTYVNTFSGTPVAVARAIVLEGLVQAATDTPSVGAAFVALARNAFSVSVPSADTAAWADVIMEIEKDVDARAEAEWAVPSSISAPVADLKVPELTPLTVTADPTDVDHLKAGFYAAAGPHYVDPQQGQQLASNGNPHSPHNNPVHWAGEFGNRMAVSVAEALDTAVNGLTVGNADLSEPIRSLATGVSEYVAEALTAVAAATTGLQRRVALVWWKESLFSPTRRVSYRDLPPTAAATLMAFDLHQQVPVSSPASVVAFLAETVMSLPLVDTEQTYAVNDLVELAQTEKSLDMARGAGELLTAVPEGRGPVIALIAHCDAPASRDRSAFRRLTGVPDGARLTLAQWACWVFRELQATSATAASKASRSSKRRSRG</sequence>
<evidence type="ECO:0000256" key="1">
    <source>
        <dbReference type="SAM" id="MobiDB-lite"/>
    </source>
</evidence>
<dbReference type="Pfam" id="PF19994">
    <property type="entry name" value="GASH"/>
    <property type="match status" value="1"/>
</dbReference>
<dbReference type="EMBL" id="LFNT01000009">
    <property type="protein sequence ID" value="KMS75161.1"/>
    <property type="molecule type" value="Genomic_DNA"/>
</dbReference>
<evidence type="ECO:0000313" key="3">
    <source>
        <dbReference type="EMBL" id="KMS75161.1"/>
    </source>
</evidence>
<dbReference type="RefSeq" id="WP_063776821.1">
    <property type="nucleotide sequence ID" value="NZ_LFNT01000009.1"/>
</dbReference>
<name>A0A0J7ZGG5_STRVR</name>
<feature type="domain" description="GTPase-associated system helical" evidence="2">
    <location>
        <begin position="8"/>
        <end position="431"/>
    </location>
</feature>
<reference evidence="3 4" key="1">
    <citation type="submission" date="2015-06" db="EMBL/GenBank/DDBJ databases">
        <authorList>
            <person name="Ju K.-S."/>
            <person name="Doroghazi J.R."/>
            <person name="Metcalf W.W."/>
        </authorList>
    </citation>
    <scope>NUCLEOTIDE SEQUENCE [LARGE SCALE GENOMIC DNA]</scope>
    <source>
        <strain evidence="3 4">NRRL 3414</strain>
    </source>
</reference>
<feature type="region of interest" description="Disordered" evidence="1">
    <location>
        <begin position="200"/>
        <end position="221"/>
    </location>
</feature>
<feature type="compositionally biased region" description="Polar residues" evidence="1">
    <location>
        <begin position="200"/>
        <end position="209"/>
    </location>
</feature>
<dbReference type="PATRIC" id="fig|1938.3.peg.2183"/>
<dbReference type="InterPro" id="IPR045523">
    <property type="entry name" value="GASH"/>
</dbReference>
<dbReference type="AlphaFoldDB" id="A0A0J7ZGG5"/>
<protein>
    <recommendedName>
        <fullName evidence="2">GTPase-associated system helical domain-containing protein</fullName>
    </recommendedName>
</protein>
<proteinExistence type="predicted"/>
<feature type="compositionally biased region" description="Low complexity" evidence="1">
    <location>
        <begin position="210"/>
        <end position="220"/>
    </location>
</feature>
<evidence type="ECO:0000259" key="2">
    <source>
        <dbReference type="Pfam" id="PF19994"/>
    </source>
</evidence>
<gene>
    <name evidence="3" type="ORF">ACM01_10960</name>
</gene>
<dbReference type="Proteomes" id="UP000037432">
    <property type="component" value="Unassembled WGS sequence"/>
</dbReference>